<sequence>MSLRSIVSLTGTLAISASLFAAPNPADLKGLNGTFTLDHSTQIPSETLKPGDYTIHIVDSFGDRLIVQIDSPTNKEHAIFLGVLGFPASRSSAPGIIDWSSGANHQQTLRGFSFGSGKVVEFVYPKPDAVQLAKLNDAQVVAVDYESEHLKSLNGLNPDELRAVNLWMLSLTTTGTDRKTPAILAERYRLINSDQPVIARFPSSPSAQPAYVPPPAAAPPAAPEPQVARLEQPRPIRPAFEEQAPSRAHRTPVISTLPHTASSLPLIALLGFFSLMAALVMRVVRTMTRDAV</sequence>
<dbReference type="Proteomes" id="UP000289437">
    <property type="component" value="Unassembled WGS sequence"/>
</dbReference>
<keyword evidence="2" id="KW-0812">Transmembrane</keyword>
<keyword evidence="3" id="KW-0732">Signal</keyword>
<evidence type="ECO:0000256" key="1">
    <source>
        <dbReference type="SAM" id="MobiDB-lite"/>
    </source>
</evidence>
<evidence type="ECO:0000256" key="2">
    <source>
        <dbReference type="SAM" id="Phobius"/>
    </source>
</evidence>
<reference evidence="4 5" key="1">
    <citation type="submission" date="2018-11" db="EMBL/GenBank/DDBJ databases">
        <authorList>
            <person name="Mardanov A.V."/>
            <person name="Ravin N.V."/>
            <person name="Dedysh S.N."/>
        </authorList>
    </citation>
    <scope>NUCLEOTIDE SEQUENCE [LARGE SCALE GENOMIC DNA]</scope>
    <source>
        <strain evidence="4 5">AF10</strain>
    </source>
</reference>
<feature type="signal peptide" evidence="3">
    <location>
        <begin position="1"/>
        <end position="21"/>
    </location>
</feature>
<keyword evidence="5" id="KW-1185">Reference proteome</keyword>
<dbReference type="OrthoDB" id="119538at2"/>
<evidence type="ECO:0008006" key="6">
    <source>
        <dbReference type="Google" id="ProtNLM"/>
    </source>
</evidence>
<keyword evidence="2" id="KW-1133">Transmembrane helix</keyword>
<accession>A0A4Q0T276</accession>
<gene>
    <name evidence="4" type="ORF">GRAN_2945</name>
</gene>
<evidence type="ECO:0000313" key="5">
    <source>
        <dbReference type="Proteomes" id="UP000289437"/>
    </source>
</evidence>
<evidence type="ECO:0000256" key="3">
    <source>
        <dbReference type="SAM" id="SignalP"/>
    </source>
</evidence>
<dbReference type="RefSeq" id="WP_128913614.1">
    <property type="nucleotide sequence ID" value="NZ_RDSM01000002.1"/>
</dbReference>
<feature type="compositionally biased region" description="Pro residues" evidence="1">
    <location>
        <begin position="211"/>
        <end position="223"/>
    </location>
</feature>
<feature type="chain" id="PRO_5020201960" description="Peptidase" evidence="3">
    <location>
        <begin position="22"/>
        <end position="292"/>
    </location>
</feature>
<protein>
    <recommendedName>
        <fullName evidence="6">Peptidase</fullName>
    </recommendedName>
</protein>
<dbReference type="EMBL" id="RDSM01000002">
    <property type="protein sequence ID" value="RXH56088.1"/>
    <property type="molecule type" value="Genomic_DNA"/>
</dbReference>
<dbReference type="AlphaFoldDB" id="A0A4Q0T276"/>
<organism evidence="4 5">
    <name type="scientific">Granulicella sibirica</name>
    <dbReference type="NCBI Taxonomy" id="2479048"/>
    <lineage>
        <taxon>Bacteria</taxon>
        <taxon>Pseudomonadati</taxon>
        <taxon>Acidobacteriota</taxon>
        <taxon>Terriglobia</taxon>
        <taxon>Terriglobales</taxon>
        <taxon>Acidobacteriaceae</taxon>
        <taxon>Granulicella</taxon>
    </lineage>
</organism>
<comment type="caution">
    <text evidence="4">The sequence shown here is derived from an EMBL/GenBank/DDBJ whole genome shotgun (WGS) entry which is preliminary data.</text>
</comment>
<evidence type="ECO:0000313" key="4">
    <source>
        <dbReference type="EMBL" id="RXH56088.1"/>
    </source>
</evidence>
<name>A0A4Q0T276_9BACT</name>
<feature type="transmembrane region" description="Helical" evidence="2">
    <location>
        <begin position="264"/>
        <end position="284"/>
    </location>
</feature>
<keyword evidence="2" id="KW-0472">Membrane</keyword>
<reference evidence="5" key="2">
    <citation type="submission" date="2019-02" db="EMBL/GenBank/DDBJ databases">
        <title>Granulicella sibirica sp. nov., a psychrotolerant acidobacterium isolated from an organic soil layer in forested tundra, West Siberia.</title>
        <authorList>
            <person name="Oshkin I.Y."/>
            <person name="Kulichevskaya I.S."/>
            <person name="Rijpstra W.I.C."/>
            <person name="Sinninghe Damste J.S."/>
            <person name="Rakitin A.L."/>
            <person name="Ravin N.V."/>
            <person name="Dedysh S.N."/>
        </authorList>
    </citation>
    <scope>NUCLEOTIDE SEQUENCE [LARGE SCALE GENOMIC DNA]</scope>
    <source>
        <strain evidence="5">AF10</strain>
    </source>
</reference>
<proteinExistence type="predicted"/>
<feature type="region of interest" description="Disordered" evidence="1">
    <location>
        <begin position="202"/>
        <end position="228"/>
    </location>
</feature>